<proteinExistence type="predicted"/>
<feature type="region of interest" description="Disordered" evidence="1">
    <location>
        <begin position="53"/>
        <end position="87"/>
    </location>
</feature>
<dbReference type="AlphaFoldDB" id="A0A834F9E0"/>
<feature type="compositionally biased region" description="Basic residues" evidence="1">
    <location>
        <begin position="58"/>
        <end position="72"/>
    </location>
</feature>
<reference evidence="2" key="1">
    <citation type="journal article" name="BMC Genomics">
        <title>Long-read sequencing and de novo genome assembly of marine medaka (Oryzias melastigma).</title>
        <authorList>
            <person name="Liang P."/>
            <person name="Saqib H.S.A."/>
            <person name="Ni X."/>
            <person name="Shen Y."/>
        </authorList>
    </citation>
    <scope>NUCLEOTIDE SEQUENCE</scope>
    <source>
        <strain evidence="2">Bigg-433</strain>
    </source>
</reference>
<dbReference type="EMBL" id="WKFB01000248">
    <property type="protein sequence ID" value="KAF6729935.1"/>
    <property type="molecule type" value="Genomic_DNA"/>
</dbReference>
<feature type="region of interest" description="Disordered" evidence="1">
    <location>
        <begin position="1"/>
        <end position="33"/>
    </location>
</feature>
<feature type="compositionally biased region" description="Pro residues" evidence="1">
    <location>
        <begin position="200"/>
        <end position="231"/>
    </location>
</feature>
<sequence length="359" mass="37374">MEETPQQERQELEDKIQNEEEGGIRRRLRDRDLLRKRKAEAEEKETYQWVFGVESQRKRSRTQNGTKRRGRPRKIEPQLTVVQEEAPDTQFTPAVVVAPEPAADASEQISAFLAPYLVKESTPAPALAPPVLAGPAPGLDFAQSSVFDSTLPPSAPLNPALVTSSPKDLAPTSDGAPALSLATGLGPASVPVFGPSPVPAPSLAPLFGPPPVPAPVLGPAPPVPGPAPAPGPASVFAPAPALLQESPPAPASVSAPAPASPPASALLQDSAPAPASVPPSVPSQLENLYVESGRGGNLEQVQIEDLGPDEEEDASASPEKGADADLKETTLITAPEQNKMFSLQSLSSPSVPQQYLPGN</sequence>
<evidence type="ECO:0000256" key="1">
    <source>
        <dbReference type="SAM" id="MobiDB-lite"/>
    </source>
</evidence>
<dbReference type="Proteomes" id="UP000646548">
    <property type="component" value="Unassembled WGS sequence"/>
</dbReference>
<feature type="compositionally biased region" description="Low complexity" evidence="1">
    <location>
        <begin position="251"/>
        <end position="274"/>
    </location>
</feature>
<feature type="compositionally biased region" description="Polar residues" evidence="1">
    <location>
        <begin position="142"/>
        <end position="152"/>
    </location>
</feature>
<evidence type="ECO:0000313" key="3">
    <source>
        <dbReference type="Proteomes" id="UP000646548"/>
    </source>
</evidence>
<accession>A0A834F9E0</accession>
<name>A0A834F9E0_ORYME</name>
<comment type="caution">
    <text evidence="2">The sequence shown here is derived from an EMBL/GenBank/DDBJ whole genome shotgun (WGS) entry which is preliminary data.</text>
</comment>
<evidence type="ECO:0000313" key="2">
    <source>
        <dbReference type="EMBL" id="KAF6729935.1"/>
    </source>
</evidence>
<feature type="compositionally biased region" description="Low complexity" evidence="1">
    <location>
        <begin position="342"/>
        <end position="359"/>
    </location>
</feature>
<organism evidence="2 3">
    <name type="scientific">Oryzias melastigma</name>
    <name type="common">Marine medaka</name>
    <dbReference type="NCBI Taxonomy" id="30732"/>
    <lineage>
        <taxon>Eukaryota</taxon>
        <taxon>Metazoa</taxon>
        <taxon>Chordata</taxon>
        <taxon>Craniata</taxon>
        <taxon>Vertebrata</taxon>
        <taxon>Euteleostomi</taxon>
        <taxon>Actinopterygii</taxon>
        <taxon>Neopterygii</taxon>
        <taxon>Teleostei</taxon>
        <taxon>Neoteleostei</taxon>
        <taxon>Acanthomorphata</taxon>
        <taxon>Ovalentaria</taxon>
        <taxon>Atherinomorphae</taxon>
        <taxon>Beloniformes</taxon>
        <taxon>Adrianichthyidae</taxon>
        <taxon>Oryziinae</taxon>
        <taxon>Oryzias</taxon>
    </lineage>
</organism>
<feature type="compositionally biased region" description="Low complexity" evidence="1">
    <location>
        <begin position="232"/>
        <end position="241"/>
    </location>
</feature>
<feature type="compositionally biased region" description="Low complexity" evidence="1">
    <location>
        <begin position="125"/>
        <end position="139"/>
    </location>
</feature>
<feature type="region of interest" description="Disordered" evidence="1">
    <location>
        <begin position="125"/>
        <end position="181"/>
    </location>
</feature>
<protein>
    <submittedName>
        <fullName evidence="2">Hemogen</fullName>
    </submittedName>
</protein>
<gene>
    <name evidence="2" type="ORF">FQA47_008679</name>
</gene>
<feature type="region of interest" description="Disordered" evidence="1">
    <location>
        <begin position="200"/>
        <end position="359"/>
    </location>
</feature>
<feature type="compositionally biased region" description="Polar residues" evidence="1">
    <location>
        <begin position="330"/>
        <end position="341"/>
    </location>
</feature>